<evidence type="ECO:0000313" key="5">
    <source>
        <dbReference type="EMBL" id="KAL2268443.1"/>
    </source>
</evidence>
<dbReference type="RefSeq" id="XP_070867167.1">
    <property type="nucleotide sequence ID" value="XM_071009650.1"/>
</dbReference>
<keyword evidence="2" id="KW-0863">Zinc-finger</keyword>
<keyword evidence="3" id="KW-0862">Zinc</keyword>
<gene>
    <name evidence="5" type="ORF">VTJ83DRAFT_3289</name>
</gene>
<dbReference type="PROSITE" id="PS00028">
    <property type="entry name" value="ZINC_FINGER_C2H2_1"/>
    <property type="match status" value="1"/>
</dbReference>
<dbReference type="InterPro" id="IPR013087">
    <property type="entry name" value="Znf_C2H2_type"/>
</dbReference>
<comment type="caution">
    <text evidence="5">The sequence shown here is derived from an EMBL/GenBank/DDBJ whole genome shotgun (WGS) entry which is preliminary data.</text>
</comment>
<evidence type="ECO:0000313" key="6">
    <source>
        <dbReference type="Proteomes" id="UP001600064"/>
    </source>
</evidence>
<dbReference type="InterPro" id="IPR036236">
    <property type="entry name" value="Znf_C2H2_sf"/>
</dbReference>
<sequence>MTCEARPDLNDEKLFAMVRAKDKLNILTKDLQGDNAPPSAQTKMAEGMFRQGWHWCSLCPRRFKDLKALQQHMASAAHRPNLYRCPSQWCTAEFKKLSAVINHLESGACGYVKPRQVHKFVRDILTKKNRVIYRPRRRVRRAGGPEERHEAVSR</sequence>
<organism evidence="5 6">
    <name type="scientific">Remersonia thermophila</name>
    <dbReference type="NCBI Taxonomy" id="72144"/>
    <lineage>
        <taxon>Eukaryota</taxon>
        <taxon>Fungi</taxon>
        <taxon>Dikarya</taxon>
        <taxon>Ascomycota</taxon>
        <taxon>Pezizomycotina</taxon>
        <taxon>Sordariomycetes</taxon>
        <taxon>Sordariomycetidae</taxon>
        <taxon>Sordariales</taxon>
        <taxon>Sordariales incertae sedis</taxon>
        <taxon>Remersonia</taxon>
    </lineage>
</organism>
<dbReference type="EMBL" id="JAZGUE010000003">
    <property type="protein sequence ID" value="KAL2268443.1"/>
    <property type="molecule type" value="Genomic_DNA"/>
</dbReference>
<evidence type="ECO:0000259" key="4">
    <source>
        <dbReference type="PROSITE" id="PS00028"/>
    </source>
</evidence>
<keyword evidence="6" id="KW-1185">Reference proteome</keyword>
<dbReference type="Gene3D" id="3.30.160.60">
    <property type="entry name" value="Classic Zinc Finger"/>
    <property type="match status" value="1"/>
</dbReference>
<reference evidence="5 6" key="1">
    <citation type="journal article" date="2024" name="Commun. Biol.">
        <title>Comparative genomic analysis of thermophilic fungi reveals convergent evolutionary adaptations and gene losses.</title>
        <authorList>
            <person name="Steindorff A.S."/>
            <person name="Aguilar-Pontes M.V."/>
            <person name="Robinson A.J."/>
            <person name="Andreopoulos B."/>
            <person name="LaButti K."/>
            <person name="Kuo A."/>
            <person name="Mondo S."/>
            <person name="Riley R."/>
            <person name="Otillar R."/>
            <person name="Haridas S."/>
            <person name="Lipzen A."/>
            <person name="Grimwood J."/>
            <person name="Schmutz J."/>
            <person name="Clum A."/>
            <person name="Reid I.D."/>
            <person name="Moisan M.C."/>
            <person name="Butler G."/>
            <person name="Nguyen T.T.M."/>
            <person name="Dewar K."/>
            <person name="Conant G."/>
            <person name="Drula E."/>
            <person name="Henrissat B."/>
            <person name="Hansel C."/>
            <person name="Singer S."/>
            <person name="Hutchinson M.I."/>
            <person name="de Vries R.P."/>
            <person name="Natvig D.O."/>
            <person name="Powell A.J."/>
            <person name="Tsang A."/>
            <person name="Grigoriev I.V."/>
        </authorList>
    </citation>
    <scope>NUCLEOTIDE SEQUENCE [LARGE SCALE GENOMIC DNA]</scope>
    <source>
        <strain evidence="5 6">ATCC 22073</strain>
    </source>
</reference>
<dbReference type="GeneID" id="98124294"/>
<keyword evidence="1" id="KW-0479">Metal-binding</keyword>
<accession>A0ABR4DDL1</accession>
<dbReference type="Pfam" id="PF12171">
    <property type="entry name" value="zf-C2H2_jaz"/>
    <property type="match status" value="1"/>
</dbReference>
<evidence type="ECO:0000256" key="3">
    <source>
        <dbReference type="ARBA" id="ARBA00022833"/>
    </source>
</evidence>
<dbReference type="Proteomes" id="UP001600064">
    <property type="component" value="Unassembled WGS sequence"/>
</dbReference>
<evidence type="ECO:0000256" key="2">
    <source>
        <dbReference type="ARBA" id="ARBA00022771"/>
    </source>
</evidence>
<evidence type="ECO:0000256" key="1">
    <source>
        <dbReference type="ARBA" id="ARBA00022723"/>
    </source>
</evidence>
<protein>
    <recommendedName>
        <fullName evidence="4">C2H2-type domain-containing protein</fullName>
    </recommendedName>
</protein>
<dbReference type="InterPro" id="IPR022755">
    <property type="entry name" value="Znf_C2H2_jaz"/>
</dbReference>
<name>A0ABR4DDL1_9PEZI</name>
<proteinExistence type="predicted"/>
<dbReference type="SUPFAM" id="SSF57667">
    <property type="entry name" value="beta-beta-alpha zinc fingers"/>
    <property type="match status" value="1"/>
</dbReference>
<feature type="domain" description="C2H2-type" evidence="4">
    <location>
        <begin position="56"/>
        <end position="78"/>
    </location>
</feature>